<dbReference type="InterPro" id="IPR007492">
    <property type="entry name" value="LytTR_DNA-bd_dom"/>
</dbReference>
<feature type="domain" description="Response regulatory" evidence="2">
    <location>
        <begin position="8"/>
        <end position="119"/>
    </location>
</feature>
<dbReference type="EMBL" id="CP136051">
    <property type="protein sequence ID" value="WOK09722.1"/>
    <property type="molecule type" value="Genomic_DNA"/>
</dbReference>
<keyword evidence="1" id="KW-0597">Phosphoprotein</keyword>
<dbReference type="Proteomes" id="UP001302349">
    <property type="component" value="Chromosome"/>
</dbReference>
<name>A0ABZ0IXF4_9BACT</name>
<dbReference type="RefSeq" id="WP_317492329.1">
    <property type="nucleotide sequence ID" value="NZ_CP136051.1"/>
</dbReference>
<proteinExistence type="predicted"/>
<keyword evidence="4" id="KW-0238">DNA-binding</keyword>
<dbReference type="InterPro" id="IPR051271">
    <property type="entry name" value="2C-system_Tx_regulators"/>
</dbReference>
<evidence type="ECO:0000256" key="1">
    <source>
        <dbReference type="PROSITE-ProRule" id="PRU00169"/>
    </source>
</evidence>
<dbReference type="GO" id="GO:0003677">
    <property type="term" value="F:DNA binding"/>
    <property type="evidence" value="ECO:0007669"/>
    <property type="project" value="UniProtKB-KW"/>
</dbReference>
<dbReference type="Gene3D" id="3.40.50.2300">
    <property type="match status" value="1"/>
</dbReference>
<evidence type="ECO:0000259" key="2">
    <source>
        <dbReference type="PROSITE" id="PS50110"/>
    </source>
</evidence>
<dbReference type="SMART" id="SM00448">
    <property type="entry name" value="REC"/>
    <property type="match status" value="1"/>
</dbReference>
<organism evidence="4 5">
    <name type="scientific">Imperialibacter roseus</name>
    <dbReference type="NCBI Taxonomy" id="1324217"/>
    <lineage>
        <taxon>Bacteria</taxon>
        <taxon>Pseudomonadati</taxon>
        <taxon>Bacteroidota</taxon>
        <taxon>Cytophagia</taxon>
        <taxon>Cytophagales</taxon>
        <taxon>Flammeovirgaceae</taxon>
        <taxon>Imperialibacter</taxon>
    </lineage>
</organism>
<reference evidence="4 5" key="1">
    <citation type="journal article" date="2023" name="Microbiol. Resour. Announc.">
        <title>Complete Genome Sequence of Imperialibacter roseus strain P4T.</title>
        <authorList>
            <person name="Tizabi D.R."/>
            <person name="Bachvaroff T."/>
            <person name="Hill R.T."/>
        </authorList>
    </citation>
    <scope>NUCLEOTIDE SEQUENCE [LARGE SCALE GENOMIC DNA]</scope>
    <source>
        <strain evidence="4 5">P4T</strain>
    </source>
</reference>
<sequence>MMPEATRKCIIVDDEPIAIRVIRGYLLQMGGFEIVAECRTATEAFQLLRSHSIDLIFLDIQMPKLTGLDFLKALQHRPKVILVTAYREYAIDGFDLDVVDYLLKPVSLERFMKAIDKFYQLMEVNTKVHTAATQVPASILVKSDRKTVKIVLDDILYIESYSDYIKIFTADETIITKERISHIEESLPGSFIRTHRSFVINSAQIKSFTNEHVNVAGKEIPISRSYKEEVLLRFQSL</sequence>
<dbReference type="Pfam" id="PF04397">
    <property type="entry name" value="LytTR"/>
    <property type="match status" value="1"/>
</dbReference>
<dbReference type="SUPFAM" id="SSF52172">
    <property type="entry name" value="CheY-like"/>
    <property type="match status" value="1"/>
</dbReference>
<dbReference type="SMART" id="SM00850">
    <property type="entry name" value="LytTR"/>
    <property type="match status" value="1"/>
</dbReference>
<dbReference type="PANTHER" id="PTHR45526">
    <property type="entry name" value="TRANSCRIPTIONAL REGULATORY PROTEIN DPIA"/>
    <property type="match status" value="1"/>
</dbReference>
<keyword evidence="5" id="KW-1185">Reference proteome</keyword>
<dbReference type="PROSITE" id="PS50110">
    <property type="entry name" value="RESPONSE_REGULATORY"/>
    <property type="match status" value="1"/>
</dbReference>
<accession>A0ABZ0IXF4</accession>
<evidence type="ECO:0000313" key="5">
    <source>
        <dbReference type="Proteomes" id="UP001302349"/>
    </source>
</evidence>
<dbReference type="InterPro" id="IPR011006">
    <property type="entry name" value="CheY-like_superfamily"/>
</dbReference>
<gene>
    <name evidence="4" type="ORF">RT717_13850</name>
</gene>
<feature type="modified residue" description="4-aspartylphosphate" evidence="1">
    <location>
        <position position="59"/>
    </location>
</feature>
<dbReference type="PANTHER" id="PTHR45526:SF1">
    <property type="entry name" value="TRANSCRIPTIONAL REGULATORY PROTEIN DCUR-RELATED"/>
    <property type="match status" value="1"/>
</dbReference>
<dbReference type="PROSITE" id="PS50930">
    <property type="entry name" value="HTH_LYTTR"/>
    <property type="match status" value="1"/>
</dbReference>
<dbReference type="Pfam" id="PF00072">
    <property type="entry name" value="Response_reg"/>
    <property type="match status" value="1"/>
</dbReference>
<dbReference type="Gene3D" id="2.40.50.1020">
    <property type="entry name" value="LytTr DNA-binding domain"/>
    <property type="match status" value="1"/>
</dbReference>
<evidence type="ECO:0000259" key="3">
    <source>
        <dbReference type="PROSITE" id="PS50930"/>
    </source>
</evidence>
<evidence type="ECO:0000313" key="4">
    <source>
        <dbReference type="EMBL" id="WOK09722.1"/>
    </source>
</evidence>
<protein>
    <submittedName>
        <fullName evidence="4">LytTR family DNA-binding domain-containing protein</fullName>
    </submittedName>
</protein>
<dbReference type="InterPro" id="IPR001789">
    <property type="entry name" value="Sig_transdc_resp-reg_receiver"/>
</dbReference>
<feature type="domain" description="HTH LytTR-type" evidence="3">
    <location>
        <begin position="139"/>
        <end position="236"/>
    </location>
</feature>